<dbReference type="GO" id="GO:0005737">
    <property type="term" value="C:cytoplasm"/>
    <property type="evidence" value="ECO:0007669"/>
    <property type="project" value="UniProtKB-SubCell"/>
</dbReference>
<evidence type="ECO:0000256" key="3">
    <source>
        <dbReference type="ARBA" id="ARBA00022490"/>
    </source>
</evidence>
<reference evidence="7" key="1">
    <citation type="submission" date="2025-08" db="UniProtKB">
        <authorList>
            <consortium name="Ensembl"/>
        </authorList>
    </citation>
    <scope>IDENTIFICATION</scope>
</reference>
<sequence>LQAVDFIGASDKSRQLINKWVEEQTENKIKDLLKPGMVTGMTRLVLVNAIYFKGNWMHTFKARETKEMPFKINQNESQPVQMMYQNKKFPFRYIPEYELQVLELPYKQEELHMLILLPNETQDGSDPLLKVSKISELTLDKLLDWTERDKMAMRMDIRVHLPKFKLEVESSLSEILQKMGMSSVFQEKKADLTGMSSQCGLFISAVIHKAFVEVNEEGTEAAAATAVCLRACASRRLEFQNFTADHPFMFFIRHNPTNSILFLGRFRGPS</sequence>
<dbReference type="Gene3D" id="2.30.39.10">
    <property type="entry name" value="Alpha-1-antitrypsin, domain 1"/>
    <property type="match status" value="1"/>
</dbReference>
<dbReference type="Ensembl" id="ENSSANT00000047579.1">
    <property type="protein sequence ID" value="ENSSANP00000044732.1"/>
    <property type="gene ID" value="ENSSANG00000022599.1"/>
</dbReference>
<keyword evidence="3" id="KW-0963">Cytoplasm</keyword>
<proteinExistence type="inferred from homology"/>
<dbReference type="GO" id="GO:0005615">
    <property type="term" value="C:extracellular space"/>
    <property type="evidence" value="ECO:0007669"/>
    <property type="project" value="InterPro"/>
</dbReference>
<keyword evidence="4" id="KW-0646">Protease inhibitor</keyword>
<dbReference type="Gene3D" id="3.30.497.10">
    <property type="entry name" value="Antithrombin, subunit I, domain 2"/>
    <property type="match status" value="1"/>
</dbReference>
<evidence type="ECO:0000256" key="4">
    <source>
        <dbReference type="ARBA" id="ARBA00022690"/>
    </source>
</evidence>
<evidence type="ECO:0000256" key="5">
    <source>
        <dbReference type="ARBA" id="ARBA00022900"/>
    </source>
</evidence>
<dbReference type="SMART" id="SM00093">
    <property type="entry name" value="SERPIN"/>
    <property type="match status" value="1"/>
</dbReference>
<feature type="domain" description="Serpin" evidence="6">
    <location>
        <begin position="1"/>
        <end position="269"/>
    </location>
</feature>
<dbReference type="Proteomes" id="UP000472260">
    <property type="component" value="Unassembled WGS sequence"/>
</dbReference>
<dbReference type="InterPro" id="IPR042185">
    <property type="entry name" value="Serpin_sf_2"/>
</dbReference>
<evidence type="ECO:0000256" key="1">
    <source>
        <dbReference type="ARBA" id="ARBA00004496"/>
    </source>
</evidence>
<organism evidence="7 8">
    <name type="scientific">Sinocyclocheilus anshuiensis</name>
    <dbReference type="NCBI Taxonomy" id="1608454"/>
    <lineage>
        <taxon>Eukaryota</taxon>
        <taxon>Metazoa</taxon>
        <taxon>Chordata</taxon>
        <taxon>Craniata</taxon>
        <taxon>Vertebrata</taxon>
        <taxon>Euteleostomi</taxon>
        <taxon>Actinopterygii</taxon>
        <taxon>Neopterygii</taxon>
        <taxon>Teleostei</taxon>
        <taxon>Ostariophysi</taxon>
        <taxon>Cypriniformes</taxon>
        <taxon>Cyprinidae</taxon>
        <taxon>Cyprininae</taxon>
        <taxon>Sinocyclocheilus</taxon>
    </lineage>
</organism>
<accession>A0A671NMZ1</accession>
<evidence type="ECO:0000313" key="8">
    <source>
        <dbReference type="Proteomes" id="UP000472260"/>
    </source>
</evidence>
<comment type="similarity">
    <text evidence="2">Belongs to the serpin family. Ov-serpin subfamily.</text>
</comment>
<dbReference type="SUPFAM" id="SSF56574">
    <property type="entry name" value="Serpins"/>
    <property type="match status" value="1"/>
</dbReference>
<dbReference type="GO" id="GO:0004867">
    <property type="term" value="F:serine-type endopeptidase inhibitor activity"/>
    <property type="evidence" value="ECO:0007669"/>
    <property type="project" value="UniProtKB-KW"/>
</dbReference>
<evidence type="ECO:0000259" key="6">
    <source>
        <dbReference type="SMART" id="SM00093"/>
    </source>
</evidence>
<dbReference type="InterPro" id="IPR023795">
    <property type="entry name" value="Serpin_CS"/>
</dbReference>
<dbReference type="PANTHER" id="PTHR11461:SF180">
    <property type="entry name" value="LEUKOCYTE ELASTASE INHIBITOR"/>
    <property type="match status" value="1"/>
</dbReference>
<evidence type="ECO:0000256" key="2">
    <source>
        <dbReference type="ARBA" id="ARBA00006426"/>
    </source>
</evidence>
<dbReference type="PROSITE" id="PS00284">
    <property type="entry name" value="SERPIN"/>
    <property type="match status" value="1"/>
</dbReference>
<dbReference type="FunFam" id="2.30.39.10:FF:000014">
    <property type="entry name" value="Serpin family B member 9"/>
    <property type="match status" value="1"/>
</dbReference>
<keyword evidence="5" id="KW-0722">Serine protease inhibitor</keyword>
<dbReference type="AlphaFoldDB" id="A0A671NMZ1"/>
<dbReference type="Pfam" id="PF00079">
    <property type="entry name" value="Serpin"/>
    <property type="match status" value="1"/>
</dbReference>
<dbReference type="InterPro" id="IPR042178">
    <property type="entry name" value="Serpin_sf_1"/>
</dbReference>
<comment type="subcellular location">
    <subcellularLocation>
        <location evidence="1">Cytoplasm</location>
    </subcellularLocation>
</comment>
<reference evidence="7" key="2">
    <citation type="submission" date="2025-09" db="UniProtKB">
        <authorList>
            <consortium name="Ensembl"/>
        </authorList>
    </citation>
    <scope>IDENTIFICATION</scope>
</reference>
<dbReference type="PANTHER" id="PTHR11461">
    <property type="entry name" value="SERINE PROTEASE INHIBITOR, SERPIN"/>
    <property type="match status" value="1"/>
</dbReference>
<dbReference type="InterPro" id="IPR023796">
    <property type="entry name" value="Serpin_dom"/>
</dbReference>
<dbReference type="InterPro" id="IPR000215">
    <property type="entry name" value="Serpin_fam"/>
</dbReference>
<name>A0A671NMZ1_9TELE</name>
<dbReference type="InterPro" id="IPR036186">
    <property type="entry name" value="Serpin_sf"/>
</dbReference>
<protein>
    <submittedName>
        <fullName evidence="7">Serpin peptidase inhibitor, clade B (ovalbumin), member 1, like 2</fullName>
    </submittedName>
</protein>
<keyword evidence="8" id="KW-1185">Reference proteome</keyword>
<evidence type="ECO:0000313" key="7">
    <source>
        <dbReference type="Ensembl" id="ENSSANP00000044732.1"/>
    </source>
</evidence>